<sequence length="246" mass="27461">MSSNYSANQYENTFKSHKLQNWTVPRHFKERPEAAEGHTVFIATDHGHLLPGKKSKYGTAWPSFKGTWDLPARILPTYINPTVRSLDGQQRLRSWGQQRQQSRPRTRESEAELEVQGDANEQNSISDQPTEEHPMPATTPSQNIQEPAKEGPESQNSHTDSRPVSEHSQAQSRPASQHSRAQSRPASQHSQAQSRPASQHSRAQSRSASQAQLRPASQHSQGQERAVSQHSQAPSHPSPAPEKLES</sequence>
<dbReference type="InParanoid" id="A0A6J2UU73"/>
<dbReference type="Pfam" id="PF22611">
    <property type="entry name" value="CFAP126"/>
    <property type="match status" value="1"/>
</dbReference>
<evidence type="ECO:0000256" key="5">
    <source>
        <dbReference type="SAM" id="MobiDB-lite"/>
    </source>
</evidence>
<comment type="function">
    <text evidence="4">Microtubule inner protein (MIP) part of the dynein-decorated doublet microtubules (DMTs) in cilia axoneme. Acts as a regulator of cilium basal body docking and positioning in mono- and multiciliated cells. Regulates basal body docking and cilia formation in multiciliated lung cells. Regulates kinocilium positioning and stereocilia bundle morphogenesis in the inner ear.</text>
</comment>
<keyword evidence="6" id="KW-1185">Reference proteome</keyword>
<feature type="region of interest" description="Disordered" evidence="5">
    <location>
        <begin position="90"/>
        <end position="246"/>
    </location>
</feature>
<dbReference type="CTD" id="257177"/>
<reference evidence="7" key="1">
    <citation type="submission" date="2025-08" db="UniProtKB">
        <authorList>
            <consortium name="RefSeq"/>
        </authorList>
    </citation>
    <scope>IDENTIFICATION</scope>
</reference>
<feature type="compositionally biased region" description="Polar residues" evidence="5">
    <location>
        <begin position="119"/>
        <end position="128"/>
    </location>
</feature>
<feature type="compositionally biased region" description="Polar residues" evidence="5">
    <location>
        <begin position="166"/>
        <end position="178"/>
    </location>
</feature>
<dbReference type="AlphaFoldDB" id="A0A6J2UU73"/>
<dbReference type="PANTHER" id="PTHR34639:SF1">
    <property type="entry name" value="PROTEIN FLATTOP"/>
    <property type="match status" value="1"/>
</dbReference>
<accession>A0A6J2UU73</accession>
<gene>
    <name evidence="7" type="primary">cfap126</name>
</gene>
<dbReference type="GeneID" id="115806890"/>
<dbReference type="RefSeq" id="XP_030623609.1">
    <property type="nucleotide sequence ID" value="XM_030767749.1"/>
</dbReference>
<dbReference type="InterPro" id="IPR038797">
    <property type="entry name" value="Fltp"/>
</dbReference>
<dbReference type="PANTHER" id="PTHR34639">
    <property type="entry name" value="PROTEIN FLATTOP"/>
    <property type="match status" value="1"/>
</dbReference>
<evidence type="ECO:0000313" key="7">
    <source>
        <dbReference type="RefSeq" id="XP_030623609.1"/>
    </source>
</evidence>
<evidence type="ECO:0000256" key="1">
    <source>
        <dbReference type="ARBA" id="ARBA00009887"/>
    </source>
</evidence>
<dbReference type="CDD" id="cd23705">
    <property type="entry name" value="Flattop"/>
    <property type="match status" value="1"/>
</dbReference>
<feature type="compositionally biased region" description="Low complexity" evidence="5">
    <location>
        <begin position="179"/>
        <end position="218"/>
    </location>
</feature>
<evidence type="ECO:0000313" key="6">
    <source>
        <dbReference type="Proteomes" id="UP000504632"/>
    </source>
</evidence>
<proteinExistence type="inferred from homology"/>
<organism evidence="6 7">
    <name type="scientific">Chanos chanos</name>
    <name type="common">Milkfish</name>
    <name type="synonym">Mugil chanos</name>
    <dbReference type="NCBI Taxonomy" id="29144"/>
    <lineage>
        <taxon>Eukaryota</taxon>
        <taxon>Metazoa</taxon>
        <taxon>Chordata</taxon>
        <taxon>Craniata</taxon>
        <taxon>Vertebrata</taxon>
        <taxon>Euteleostomi</taxon>
        <taxon>Actinopterygii</taxon>
        <taxon>Neopterygii</taxon>
        <taxon>Teleostei</taxon>
        <taxon>Ostariophysi</taxon>
        <taxon>Gonorynchiformes</taxon>
        <taxon>Chanidae</taxon>
        <taxon>Chanos</taxon>
    </lineage>
</organism>
<dbReference type="FunCoup" id="A0A6J2UU73">
    <property type="interactions" value="37"/>
</dbReference>
<evidence type="ECO:0000256" key="2">
    <source>
        <dbReference type="ARBA" id="ARBA00019181"/>
    </source>
</evidence>
<comment type="similarity">
    <text evidence="1">Belongs to the Flattop family.</text>
</comment>
<dbReference type="GO" id="GO:0044782">
    <property type="term" value="P:cilium organization"/>
    <property type="evidence" value="ECO:0007669"/>
    <property type="project" value="TreeGrafter"/>
</dbReference>
<evidence type="ECO:0000256" key="3">
    <source>
        <dbReference type="ARBA" id="ARBA00033306"/>
    </source>
</evidence>
<protein>
    <recommendedName>
        <fullName evidence="2">Protein Flattop</fullName>
    </recommendedName>
    <alternativeName>
        <fullName evidence="3">Cilia- and flagella-associated protein 126</fullName>
    </alternativeName>
</protein>
<dbReference type="GO" id="GO:0036064">
    <property type="term" value="C:ciliary basal body"/>
    <property type="evidence" value="ECO:0007669"/>
    <property type="project" value="TreeGrafter"/>
</dbReference>
<feature type="compositionally biased region" description="Polar residues" evidence="5">
    <location>
        <begin position="90"/>
        <end position="103"/>
    </location>
</feature>
<dbReference type="OrthoDB" id="521617at2759"/>
<dbReference type="Proteomes" id="UP000504632">
    <property type="component" value="Chromosome 3"/>
</dbReference>
<name>A0A6J2UU73_CHACN</name>
<evidence type="ECO:0000256" key="4">
    <source>
        <dbReference type="ARBA" id="ARBA00045261"/>
    </source>
</evidence>